<keyword evidence="2" id="KW-0732">Signal</keyword>
<evidence type="ECO:0000313" key="3">
    <source>
        <dbReference type="EMBL" id="KAL3403826.1"/>
    </source>
</evidence>
<gene>
    <name evidence="3" type="ORF">TKK_003500</name>
</gene>
<name>A0ABD2XGM9_9HYME</name>
<feature type="chain" id="PRO_5044810603" evidence="2">
    <location>
        <begin position="22"/>
        <end position="221"/>
    </location>
</feature>
<evidence type="ECO:0000256" key="2">
    <source>
        <dbReference type="SAM" id="SignalP"/>
    </source>
</evidence>
<keyword evidence="4" id="KW-1185">Reference proteome</keyword>
<evidence type="ECO:0000256" key="1">
    <source>
        <dbReference type="SAM" id="Phobius"/>
    </source>
</evidence>
<dbReference type="PROSITE" id="PS51257">
    <property type="entry name" value="PROKAR_LIPOPROTEIN"/>
    <property type="match status" value="1"/>
</dbReference>
<sequence length="221" mass="25227">MKHAPLVFFFVLPCAVAAAAAAAACIVQSRVAPLARGIKDRVSPMEYKNVCEKSYSYCRRVAATAARASPSTFYEDDGCVVKIFGLVKECCHKISSKNIDCSRRYRELKLKFVHIEIRISARVNSQLPYLLSKFPLVELDGLLLKFSFCLDFDNERTVNMFTAQLRYYFVHLIYLSCTIESFIRRDTPSARAKQTCHNRVQHIYEILTLIASVLLFSQVIY</sequence>
<keyword evidence="1" id="KW-1133">Transmembrane helix</keyword>
<accession>A0ABD2XGM9</accession>
<feature type="transmembrane region" description="Helical" evidence="1">
    <location>
        <begin position="203"/>
        <end position="220"/>
    </location>
</feature>
<keyword evidence="1" id="KW-0472">Membrane</keyword>
<proteinExistence type="predicted"/>
<dbReference type="EMBL" id="JBJJXI010000028">
    <property type="protein sequence ID" value="KAL3403826.1"/>
    <property type="molecule type" value="Genomic_DNA"/>
</dbReference>
<dbReference type="AlphaFoldDB" id="A0ABD2XGM9"/>
<organism evidence="3 4">
    <name type="scientific">Trichogramma kaykai</name>
    <dbReference type="NCBI Taxonomy" id="54128"/>
    <lineage>
        <taxon>Eukaryota</taxon>
        <taxon>Metazoa</taxon>
        <taxon>Ecdysozoa</taxon>
        <taxon>Arthropoda</taxon>
        <taxon>Hexapoda</taxon>
        <taxon>Insecta</taxon>
        <taxon>Pterygota</taxon>
        <taxon>Neoptera</taxon>
        <taxon>Endopterygota</taxon>
        <taxon>Hymenoptera</taxon>
        <taxon>Apocrita</taxon>
        <taxon>Proctotrupomorpha</taxon>
        <taxon>Chalcidoidea</taxon>
        <taxon>Trichogrammatidae</taxon>
        <taxon>Trichogramma</taxon>
    </lineage>
</organism>
<dbReference type="Proteomes" id="UP001627154">
    <property type="component" value="Unassembled WGS sequence"/>
</dbReference>
<comment type="caution">
    <text evidence="3">The sequence shown here is derived from an EMBL/GenBank/DDBJ whole genome shotgun (WGS) entry which is preliminary data.</text>
</comment>
<reference evidence="3 4" key="1">
    <citation type="journal article" date="2024" name="bioRxiv">
        <title>A reference genome for Trichogramma kaykai: A tiny desert-dwelling parasitoid wasp with competing sex-ratio distorters.</title>
        <authorList>
            <person name="Culotta J."/>
            <person name="Lindsey A.R."/>
        </authorList>
    </citation>
    <scope>NUCLEOTIDE SEQUENCE [LARGE SCALE GENOMIC DNA]</scope>
    <source>
        <strain evidence="3 4">KSX58</strain>
    </source>
</reference>
<keyword evidence="1" id="KW-0812">Transmembrane</keyword>
<feature type="signal peptide" evidence="2">
    <location>
        <begin position="1"/>
        <end position="21"/>
    </location>
</feature>
<evidence type="ECO:0000313" key="4">
    <source>
        <dbReference type="Proteomes" id="UP001627154"/>
    </source>
</evidence>
<protein>
    <submittedName>
        <fullName evidence="3">Uncharacterized protein</fullName>
    </submittedName>
</protein>